<evidence type="ECO:0000313" key="3">
    <source>
        <dbReference type="Proteomes" id="UP000610966"/>
    </source>
</evidence>
<reference evidence="2" key="1">
    <citation type="submission" date="2021-01" db="EMBL/GenBank/DDBJ databases">
        <title>Whole genome shotgun sequence of Sphaerimonospora thailandensis NBRC 107569.</title>
        <authorList>
            <person name="Komaki H."/>
            <person name="Tamura T."/>
        </authorList>
    </citation>
    <scope>NUCLEOTIDE SEQUENCE</scope>
    <source>
        <strain evidence="2">NBRC 107569</strain>
    </source>
</reference>
<dbReference type="AlphaFoldDB" id="A0A8J3VWZ3"/>
<dbReference type="Proteomes" id="UP000610966">
    <property type="component" value="Unassembled WGS sequence"/>
</dbReference>
<evidence type="ECO:0000256" key="1">
    <source>
        <dbReference type="SAM" id="Phobius"/>
    </source>
</evidence>
<evidence type="ECO:0000313" key="2">
    <source>
        <dbReference type="EMBL" id="GIH68374.1"/>
    </source>
</evidence>
<name>A0A8J3VWZ3_9ACTN</name>
<accession>A0A8J3VWZ3</accession>
<feature type="transmembrane region" description="Helical" evidence="1">
    <location>
        <begin position="7"/>
        <end position="31"/>
    </location>
</feature>
<protein>
    <recommendedName>
        <fullName evidence="4">Superinfection immunity protein</fullName>
    </recommendedName>
</protein>
<keyword evidence="1" id="KW-0812">Transmembrane</keyword>
<organism evidence="2 3">
    <name type="scientific">Sphaerimonospora thailandensis</name>
    <dbReference type="NCBI Taxonomy" id="795644"/>
    <lineage>
        <taxon>Bacteria</taxon>
        <taxon>Bacillati</taxon>
        <taxon>Actinomycetota</taxon>
        <taxon>Actinomycetes</taxon>
        <taxon>Streptosporangiales</taxon>
        <taxon>Streptosporangiaceae</taxon>
        <taxon>Sphaerimonospora</taxon>
    </lineage>
</organism>
<feature type="transmembrane region" description="Helical" evidence="1">
    <location>
        <begin position="37"/>
        <end position="64"/>
    </location>
</feature>
<dbReference type="Pfam" id="PF14373">
    <property type="entry name" value="Imm_superinfect"/>
    <property type="match status" value="1"/>
</dbReference>
<keyword evidence="1" id="KW-0472">Membrane</keyword>
<gene>
    <name evidence="2" type="ORF">Mth01_06270</name>
</gene>
<sequence>MDALANSIVFWIGLMLLLVVVFLLPSIIGVLRGVENFALLFSLNCLGGLTCIGWPAALIAAFLLPRRQDR</sequence>
<dbReference type="InterPro" id="IPR016410">
    <property type="entry name" value="Phage_imm"/>
</dbReference>
<dbReference type="EMBL" id="BOOG01000007">
    <property type="protein sequence ID" value="GIH68374.1"/>
    <property type="molecule type" value="Genomic_DNA"/>
</dbReference>
<proteinExistence type="predicted"/>
<comment type="caution">
    <text evidence="2">The sequence shown here is derived from an EMBL/GenBank/DDBJ whole genome shotgun (WGS) entry which is preliminary data.</text>
</comment>
<evidence type="ECO:0008006" key="4">
    <source>
        <dbReference type="Google" id="ProtNLM"/>
    </source>
</evidence>
<keyword evidence="3" id="KW-1185">Reference proteome</keyword>
<dbReference type="RefSeq" id="WP_204010761.1">
    <property type="nucleotide sequence ID" value="NZ_BOOG01000007.1"/>
</dbReference>
<keyword evidence="1" id="KW-1133">Transmembrane helix</keyword>